<dbReference type="Gene3D" id="3.60.15.10">
    <property type="entry name" value="Ribonuclease Z/Hydroxyacylglutathione hydrolase-like"/>
    <property type="match status" value="1"/>
</dbReference>
<dbReference type="Pfam" id="PF00753">
    <property type="entry name" value="Lactamase_B"/>
    <property type="match status" value="1"/>
</dbReference>
<sequence>MSVKAMNSKEVARKVIEKKELFILDVRNEGDFADWKIEGENFDYFNIPYFELLDGVEEIMDKIPADKEVLVVCAKEGSSMMVAEMLSDEGLDVSYLEGGMKTWSEYLEPVKVGNLKDGGELYQFVRLGKGCLSYMVVSNGEAAIIDATRMADVYVNFAKEINAKITHVFDTHLHADHISGGRKIAEATGATYWLPPKDAGEVVFEYAALEGGNDVVIGNSTINIHALYSPGHTIGSTSFVIDEKYLLSGDILFIDSIGRPDLAGLAEDWVGDLRESLYTRYRELSEELIVLPAHFMIIEELNEDGSVAEKLGTLFAQNHGLNIEDENEFRSMVTENLPPQPNAYQEIRETNMGKITPDEEKQREMEIGPNRCAVR</sequence>
<dbReference type="SUPFAM" id="SSF56281">
    <property type="entry name" value="Metallo-hydrolase/oxidoreductase"/>
    <property type="match status" value="1"/>
</dbReference>
<dbReference type="InterPro" id="IPR036873">
    <property type="entry name" value="Rhodanese-like_dom_sf"/>
</dbReference>
<dbReference type="GO" id="GO:0016787">
    <property type="term" value="F:hydrolase activity"/>
    <property type="evidence" value="ECO:0007669"/>
    <property type="project" value="UniProtKB-KW"/>
</dbReference>
<dbReference type="PANTHER" id="PTHR43084">
    <property type="entry name" value="PERSULFIDE DIOXYGENASE ETHE1"/>
    <property type="match status" value="1"/>
</dbReference>
<dbReference type="Proteomes" id="UP000018896">
    <property type="component" value="Unassembled WGS sequence"/>
</dbReference>
<dbReference type="Gene3D" id="3.40.250.10">
    <property type="entry name" value="Rhodanese-like domain"/>
    <property type="match status" value="1"/>
</dbReference>
<dbReference type="GO" id="GO:0050313">
    <property type="term" value="F:sulfur dioxygenase activity"/>
    <property type="evidence" value="ECO:0007669"/>
    <property type="project" value="InterPro"/>
</dbReference>
<evidence type="ECO:0000313" key="3">
    <source>
        <dbReference type="Proteomes" id="UP000018896"/>
    </source>
</evidence>
<dbReference type="PROSITE" id="PS50206">
    <property type="entry name" value="RHODANESE_3"/>
    <property type="match status" value="1"/>
</dbReference>
<dbReference type="RefSeq" id="WP_035661037.1">
    <property type="nucleotide sequence ID" value="NZ_BAUV01000001.1"/>
</dbReference>
<dbReference type="AlphaFoldDB" id="W4QNE0"/>
<evidence type="ECO:0000313" key="2">
    <source>
        <dbReference type="EMBL" id="GAE33183.1"/>
    </source>
</evidence>
<dbReference type="eggNOG" id="COG0491">
    <property type="taxonomic scope" value="Bacteria"/>
</dbReference>
<gene>
    <name evidence="2" type="ORF">JCM9157_171</name>
</gene>
<dbReference type="Pfam" id="PF00581">
    <property type="entry name" value="Rhodanese"/>
    <property type="match status" value="1"/>
</dbReference>
<dbReference type="PANTHER" id="PTHR43084:SF7">
    <property type="entry name" value="BETA-LACTAMASE DOMAIN PROTEIN"/>
    <property type="match status" value="1"/>
</dbReference>
<keyword evidence="3" id="KW-1185">Reference proteome</keyword>
<accession>W4QNE0</accession>
<dbReference type="SMART" id="SM00450">
    <property type="entry name" value="RHOD"/>
    <property type="match status" value="1"/>
</dbReference>
<dbReference type="InterPro" id="IPR036866">
    <property type="entry name" value="RibonucZ/Hydroxyglut_hydro"/>
</dbReference>
<feature type="domain" description="Rhodanese" evidence="1">
    <location>
        <begin position="17"/>
        <end position="112"/>
    </location>
</feature>
<keyword evidence="2" id="KW-0378">Hydrolase</keyword>
<dbReference type="InterPro" id="IPR001763">
    <property type="entry name" value="Rhodanese-like_dom"/>
</dbReference>
<dbReference type="STRING" id="1236973.JCM9157_171"/>
<dbReference type="FunFam" id="3.40.250.10:FF:000040">
    <property type="entry name" value="Zn-dependent hydroxyacylglutathione hydrolase"/>
    <property type="match status" value="1"/>
</dbReference>
<evidence type="ECO:0000259" key="1">
    <source>
        <dbReference type="PROSITE" id="PS50206"/>
    </source>
</evidence>
<comment type="caution">
    <text evidence="2">The sequence shown here is derived from an EMBL/GenBank/DDBJ whole genome shotgun (WGS) entry which is preliminary data.</text>
</comment>
<dbReference type="InterPro" id="IPR001279">
    <property type="entry name" value="Metallo-B-lactamas"/>
</dbReference>
<dbReference type="InterPro" id="IPR051682">
    <property type="entry name" value="Mito_Persulfide_Diox"/>
</dbReference>
<dbReference type="GO" id="GO:0006749">
    <property type="term" value="P:glutathione metabolic process"/>
    <property type="evidence" value="ECO:0007669"/>
    <property type="project" value="InterPro"/>
</dbReference>
<reference evidence="2 3" key="1">
    <citation type="journal article" date="2014" name="Genome Announc.">
        <title>Draft Genome Sequences of Three Alkaliphilic Bacillus Strains, Bacillus wakoensis JCM 9140T, Bacillus akibai JCM 9157T, and Bacillus hemicellulosilyticus JCM 9152T.</title>
        <authorList>
            <person name="Yuki M."/>
            <person name="Oshima K."/>
            <person name="Suda W."/>
            <person name="Oshida Y."/>
            <person name="Kitamura K."/>
            <person name="Iida T."/>
            <person name="Hattori M."/>
            <person name="Ohkuma M."/>
        </authorList>
    </citation>
    <scope>NUCLEOTIDE SEQUENCE [LARGE SCALE GENOMIC DNA]</scope>
    <source>
        <strain evidence="2 3">JCM 9157</strain>
    </source>
</reference>
<dbReference type="SMART" id="SM00849">
    <property type="entry name" value="Lactamase_B"/>
    <property type="match status" value="1"/>
</dbReference>
<dbReference type="EMBL" id="BAUV01000001">
    <property type="protein sequence ID" value="GAE33183.1"/>
    <property type="molecule type" value="Genomic_DNA"/>
</dbReference>
<dbReference type="OrthoDB" id="9784009at2"/>
<dbReference type="InterPro" id="IPR044528">
    <property type="entry name" value="POD-like_MBL-fold"/>
</dbReference>
<proteinExistence type="predicted"/>
<dbReference type="eggNOG" id="COG0607">
    <property type="taxonomic scope" value="Bacteria"/>
</dbReference>
<dbReference type="SUPFAM" id="SSF52821">
    <property type="entry name" value="Rhodanese/Cell cycle control phosphatase"/>
    <property type="match status" value="1"/>
</dbReference>
<name>W4QNE0_HALA3</name>
<protein>
    <submittedName>
        <fullName evidence="2">Zn-dependent hydroxyacylglutathione hydrolase</fullName>
    </submittedName>
</protein>
<dbReference type="CDD" id="cd07724">
    <property type="entry name" value="POD-like_MBL-fold"/>
    <property type="match status" value="1"/>
</dbReference>
<dbReference type="GO" id="GO:0070813">
    <property type="term" value="P:hydrogen sulfide metabolic process"/>
    <property type="evidence" value="ECO:0007669"/>
    <property type="project" value="TreeGrafter"/>
</dbReference>
<organism evidence="2 3">
    <name type="scientific">Halalkalibacter akibai (strain ATCC 43226 / DSM 21942 / CIP 109018 / JCM 9157 / 1139)</name>
    <name type="common">Bacillus akibai</name>
    <dbReference type="NCBI Taxonomy" id="1236973"/>
    <lineage>
        <taxon>Bacteria</taxon>
        <taxon>Bacillati</taxon>
        <taxon>Bacillota</taxon>
        <taxon>Bacilli</taxon>
        <taxon>Bacillales</taxon>
        <taxon>Bacillaceae</taxon>
        <taxon>Halalkalibacter</taxon>
    </lineage>
</organism>